<protein>
    <submittedName>
        <fullName evidence="1">Uncharacterized protein</fullName>
    </submittedName>
</protein>
<reference evidence="1 2" key="1">
    <citation type="submission" date="2021-06" db="EMBL/GenBank/DDBJ databases">
        <title>Caerostris extrusa draft genome.</title>
        <authorList>
            <person name="Kono N."/>
            <person name="Arakawa K."/>
        </authorList>
    </citation>
    <scope>NUCLEOTIDE SEQUENCE [LARGE SCALE GENOMIC DNA]</scope>
</reference>
<name>A0AAV4WRR9_CAEEX</name>
<dbReference type="AlphaFoldDB" id="A0AAV4WRR9"/>
<sequence length="84" mass="9383">MEINILSLGNAGDACRREISLFLGREIRARSLVSYQDARQEFGRRRFWAARSSGGIWTLTSEESDRQLLCVVLFFASGTAIAIA</sequence>
<dbReference type="EMBL" id="BPLR01016499">
    <property type="protein sequence ID" value="GIY84300.1"/>
    <property type="molecule type" value="Genomic_DNA"/>
</dbReference>
<proteinExistence type="predicted"/>
<gene>
    <name evidence="1" type="ORF">CEXT_562941</name>
</gene>
<comment type="caution">
    <text evidence="1">The sequence shown here is derived from an EMBL/GenBank/DDBJ whole genome shotgun (WGS) entry which is preliminary data.</text>
</comment>
<evidence type="ECO:0000313" key="1">
    <source>
        <dbReference type="EMBL" id="GIY84300.1"/>
    </source>
</evidence>
<organism evidence="1 2">
    <name type="scientific">Caerostris extrusa</name>
    <name type="common">Bark spider</name>
    <name type="synonym">Caerostris bankana</name>
    <dbReference type="NCBI Taxonomy" id="172846"/>
    <lineage>
        <taxon>Eukaryota</taxon>
        <taxon>Metazoa</taxon>
        <taxon>Ecdysozoa</taxon>
        <taxon>Arthropoda</taxon>
        <taxon>Chelicerata</taxon>
        <taxon>Arachnida</taxon>
        <taxon>Araneae</taxon>
        <taxon>Araneomorphae</taxon>
        <taxon>Entelegynae</taxon>
        <taxon>Araneoidea</taxon>
        <taxon>Araneidae</taxon>
        <taxon>Caerostris</taxon>
    </lineage>
</organism>
<accession>A0AAV4WRR9</accession>
<dbReference type="Proteomes" id="UP001054945">
    <property type="component" value="Unassembled WGS sequence"/>
</dbReference>
<keyword evidence="2" id="KW-1185">Reference proteome</keyword>
<evidence type="ECO:0000313" key="2">
    <source>
        <dbReference type="Proteomes" id="UP001054945"/>
    </source>
</evidence>